<keyword evidence="1" id="KW-0808">Transferase</keyword>
<evidence type="ECO:0000256" key="2">
    <source>
        <dbReference type="ARBA" id="ARBA00022695"/>
    </source>
</evidence>
<dbReference type="CDD" id="cd04181">
    <property type="entry name" value="NTP_transferase"/>
    <property type="match status" value="1"/>
</dbReference>
<dbReference type="InterPro" id="IPR029044">
    <property type="entry name" value="Nucleotide-diphossugar_trans"/>
</dbReference>
<evidence type="ECO:0000313" key="4">
    <source>
        <dbReference type="EMBL" id="OGZ42694.1"/>
    </source>
</evidence>
<comment type="caution">
    <text evidence="4">The sequence shown here is derived from an EMBL/GenBank/DDBJ whole genome shotgun (WGS) entry which is preliminary data.</text>
</comment>
<sequence length="223" mass="25451">MKAVILAAGKGKRMTPLTEHTPKPLLKFKGKPLIDYIFNGLPDGIEEAILIVHHLQDKIKAYCGDTFRDRNITYIEGSEKGNAYSFLAAKPLFKKGERFLVLYADEPILREDIDECLKYQHSWLCYQVKNPKLSGIVTIAENGQILYVEEKPKEPKSNWAAAGAMVVNAEIFSYKPERHQSGEYFFTSLMNQFIKDFPVQAIRRTVSLQERPHFDSPKDVDAL</sequence>
<dbReference type="AlphaFoldDB" id="A0A1G2FX85"/>
<dbReference type="SUPFAM" id="SSF53448">
    <property type="entry name" value="Nucleotide-diphospho-sugar transferases"/>
    <property type="match status" value="1"/>
</dbReference>
<protein>
    <recommendedName>
        <fullName evidence="3">Nucleotidyl transferase domain-containing protein</fullName>
    </recommendedName>
</protein>
<evidence type="ECO:0000313" key="5">
    <source>
        <dbReference type="Proteomes" id="UP000176700"/>
    </source>
</evidence>
<dbReference type="EMBL" id="MHNI01000014">
    <property type="protein sequence ID" value="OGZ42694.1"/>
    <property type="molecule type" value="Genomic_DNA"/>
</dbReference>
<feature type="domain" description="Nucleotidyl transferase" evidence="3">
    <location>
        <begin position="2"/>
        <end position="196"/>
    </location>
</feature>
<dbReference type="InterPro" id="IPR005835">
    <property type="entry name" value="NTP_transferase_dom"/>
</dbReference>
<evidence type="ECO:0000256" key="1">
    <source>
        <dbReference type="ARBA" id="ARBA00022679"/>
    </source>
</evidence>
<dbReference type="InterPro" id="IPR050065">
    <property type="entry name" value="GlmU-like"/>
</dbReference>
<dbReference type="Pfam" id="PF00483">
    <property type="entry name" value="NTP_transferase"/>
    <property type="match status" value="1"/>
</dbReference>
<dbReference type="PANTHER" id="PTHR43584:SF8">
    <property type="entry name" value="N-ACETYLMURAMATE ALPHA-1-PHOSPHATE URIDYLYLTRANSFERASE"/>
    <property type="match status" value="1"/>
</dbReference>
<organism evidence="4 5">
    <name type="scientific">Candidatus Ryanbacteria bacterium RIFCSPHIGHO2_01_45_13</name>
    <dbReference type="NCBI Taxonomy" id="1802112"/>
    <lineage>
        <taxon>Bacteria</taxon>
        <taxon>Candidatus Ryaniibacteriota</taxon>
    </lineage>
</organism>
<gene>
    <name evidence="4" type="ORF">A2W41_03050</name>
</gene>
<dbReference type="Gene3D" id="3.90.550.10">
    <property type="entry name" value="Spore Coat Polysaccharide Biosynthesis Protein SpsA, Chain A"/>
    <property type="match status" value="1"/>
</dbReference>
<proteinExistence type="predicted"/>
<dbReference type="GO" id="GO:0016779">
    <property type="term" value="F:nucleotidyltransferase activity"/>
    <property type="evidence" value="ECO:0007669"/>
    <property type="project" value="UniProtKB-KW"/>
</dbReference>
<dbReference type="PANTHER" id="PTHR43584">
    <property type="entry name" value="NUCLEOTIDYL TRANSFERASE"/>
    <property type="match status" value="1"/>
</dbReference>
<evidence type="ECO:0000259" key="3">
    <source>
        <dbReference type="Pfam" id="PF00483"/>
    </source>
</evidence>
<accession>A0A1G2FX85</accession>
<name>A0A1G2FX85_9BACT</name>
<keyword evidence="2" id="KW-0548">Nucleotidyltransferase</keyword>
<dbReference type="Proteomes" id="UP000176700">
    <property type="component" value="Unassembled WGS sequence"/>
</dbReference>
<reference evidence="4 5" key="1">
    <citation type="journal article" date="2016" name="Nat. Commun.">
        <title>Thousands of microbial genomes shed light on interconnected biogeochemical processes in an aquifer system.</title>
        <authorList>
            <person name="Anantharaman K."/>
            <person name="Brown C.T."/>
            <person name="Hug L.A."/>
            <person name="Sharon I."/>
            <person name="Castelle C.J."/>
            <person name="Probst A.J."/>
            <person name="Thomas B.C."/>
            <person name="Singh A."/>
            <person name="Wilkins M.J."/>
            <person name="Karaoz U."/>
            <person name="Brodie E.L."/>
            <person name="Williams K.H."/>
            <person name="Hubbard S.S."/>
            <person name="Banfield J.F."/>
        </authorList>
    </citation>
    <scope>NUCLEOTIDE SEQUENCE [LARGE SCALE GENOMIC DNA]</scope>
</reference>